<feature type="region of interest" description="Disordered" evidence="1">
    <location>
        <begin position="49"/>
        <end position="106"/>
    </location>
</feature>
<organism evidence="2 3">
    <name type="scientific">Lucilia cuprina</name>
    <name type="common">Green bottle fly</name>
    <name type="synonym">Australian sheep blowfly</name>
    <dbReference type="NCBI Taxonomy" id="7375"/>
    <lineage>
        <taxon>Eukaryota</taxon>
        <taxon>Metazoa</taxon>
        <taxon>Ecdysozoa</taxon>
        <taxon>Arthropoda</taxon>
        <taxon>Hexapoda</taxon>
        <taxon>Insecta</taxon>
        <taxon>Pterygota</taxon>
        <taxon>Neoptera</taxon>
        <taxon>Endopterygota</taxon>
        <taxon>Diptera</taxon>
        <taxon>Brachycera</taxon>
        <taxon>Muscomorpha</taxon>
        <taxon>Oestroidea</taxon>
        <taxon>Calliphoridae</taxon>
        <taxon>Luciliinae</taxon>
        <taxon>Lucilia</taxon>
    </lineage>
</organism>
<evidence type="ECO:0000313" key="2">
    <source>
        <dbReference type="EMBL" id="KNC34266.1"/>
    </source>
</evidence>
<proteinExistence type="predicted"/>
<dbReference type="EMBL" id="JRES01000082">
    <property type="protein sequence ID" value="KNC34266.1"/>
    <property type="molecule type" value="Genomic_DNA"/>
</dbReference>
<sequence length="151" mass="16565">MGNISTQVEPQGLNATEATVTATYKDKYSGSGSQDMGDDSISRLKELNLSGQQKSNKIRTQSGGPDDLVKEDSVLGDTVQGDKNQINVKRTQNNTNDKDPRDNATITMPNTTIVDVRSATTKTEPNKDKHVITYKHVTQCQHWTEPDLGIC</sequence>
<dbReference type="AlphaFoldDB" id="A0A0L0CPS6"/>
<name>A0A0L0CPS6_LUCCU</name>
<accession>A0A0L0CPS6</accession>
<gene>
    <name evidence="2" type="ORF">FF38_10655</name>
</gene>
<feature type="compositionally biased region" description="Polar residues" evidence="1">
    <location>
        <begin position="49"/>
        <end position="63"/>
    </location>
</feature>
<feature type="compositionally biased region" description="Polar residues" evidence="1">
    <location>
        <begin position="81"/>
        <end position="95"/>
    </location>
</feature>
<comment type="caution">
    <text evidence="2">The sequence shown here is derived from an EMBL/GenBank/DDBJ whole genome shotgun (WGS) entry which is preliminary data.</text>
</comment>
<evidence type="ECO:0000313" key="3">
    <source>
        <dbReference type="Proteomes" id="UP000037069"/>
    </source>
</evidence>
<keyword evidence="3" id="KW-1185">Reference proteome</keyword>
<reference evidence="2 3" key="1">
    <citation type="journal article" date="2015" name="Nat. Commun.">
        <title>Lucilia cuprina genome unlocks parasitic fly biology to underpin future interventions.</title>
        <authorList>
            <person name="Anstead C.A."/>
            <person name="Korhonen P.K."/>
            <person name="Young N.D."/>
            <person name="Hall R.S."/>
            <person name="Jex A.R."/>
            <person name="Murali S.C."/>
            <person name="Hughes D.S."/>
            <person name="Lee S.F."/>
            <person name="Perry T."/>
            <person name="Stroehlein A.J."/>
            <person name="Ansell B.R."/>
            <person name="Breugelmans B."/>
            <person name="Hofmann A."/>
            <person name="Qu J."/>
            <person name="Dugan S."/>
            <person name="Lee S.L."/>
            <person name="Chao H."/>
            <person name="Dinh H."/>
            <person name="Han Y."/>
            <person name="Doddapaneni H.V."/>
            <person name="Worley K.C."/>
            <person name="Muzny D.M."/>
            <person name="Ioannidis P."/>
            <person name="Waterhouse R.M."/>
            <person name="Zdobnov E.M."/>
            <person name="James P.J."/>
            <person name="Bagnall N.H."/>
            <person name="Kotze A.C."/>
            <person name="Gibbs R.A."/>
            <person name="Richards S."/>
            <person name="Batterham P."/>
            <person name="Gasser R.B."/>
        </authorList>
    </citation>
    <scope>NUCLEOTIDE SEQUENCE [LARGE SCALE GENOMIC DNA]</scope>
    <source>
        <strain evidence="2 3">LS</strain>
        <tissue evidence="2">Full body</tissue>
    </source>
</reference>
<protein>
    <submittedName>
        <fullName evidence="2">Uncharacterized protein</fullName>
    </submittedName>
</protein>
<dbReference type="Proteomes" id="UP000037069">
    <property type="component" value="Unassembled WGS sequence"/>
</dbReference>
<evidence type="ECO:0000256" key="1">
    <source>
        <dbReference type="SAM" id="MobiDB-lite"/>
    </source>
</evidence>